<evidence type="ECO:0000313" key="1">
    <source>
        <dbReference type="EMBL" id="KAI3767222.1"/>
    </source>
</evidence>
<dbReference type="EMBL" id="CM042011">
    <property type="protein sequence ID" value="KAI3767222.1"/>
    <property type="molecule type" value="Genomic_DNA"/>
</dbReference>
<sequence length="122" mass="13513">MAWVRLHGFPIHIRSLENVASVVGSIRKVLGVEGNNWATSDLMSTTAHIFTSSKLMVNETVSCFYDAKMYKVGVIKCAEAWDPISKYYEGSEANSENGDNEDMDLNDEDDQDDSDADANLEA</sequence>
<proteinExistence type="predicted"/>
<reference evidence="1 2" key="2">
    <citation type="journal article" date="2022" name="Mol. Ecol. Resour.">
        <title>The genomes of chicory, endive, great burdock and yacon provide insights into Asteraceae paleo-polyploidization history and plant inulin production.</title>
        <authorList>
            <person name="Fan W."/>
            <person name="Wang S."/>
            <person name="Wang H."/>
            <person name="Wang A."/>
            <person name="Jiang F."/>
            <person name="Liu H."/>
            <person name="Zhao H."/>
            <person name="Xu D."/>
            <person name="Zhang Y."/>
        </authorList>
    </citation>
    <scope>NUCLEOTIDE SEQUENCE [LARGE SCALE GENOMIC DNA]</scope>
    <source>
        <strain evidence="2">cv. Punajuju</strain>
        <tissue evidence="1">Leaves</tissue>
    </source>
</reference>
<name>A0ACB9F7X7_CICIN</name>
<protein>
    <submittedName>
        <fullName evidence="1">Uncharacterized protein</fullName>
    </submittedName>
</protein>
<gene>
    <name evidence="1" type="ORF">L2E82_17310</name>
</gene>
<reference evidence="2" key="1">
    <citation type="journal article" date="2022" name="Mol. Ecol. Resour.">
        <title>The genomes of chicory, endive, great burdock and yacon provide insights into Asteraceae palaeo-polyploidization history and plant inulin production.</title>
        <authorList>
            <person name="Fan W."/>
            <person name="Wang S."/>
            <person name="Wang H."/>
            <person name="Wang A."/>
            <person name="Jiang F."/>
            <person name="Liu H."/>
            <person name="Zhao H."/>
            <person name="Xu D."/>
            <person name="Zhang Y."/>
        </authorList>
    </citation>
    <scope>NUCLEOTIDE SEQUENCE [LARGE SCALE GENOMIC DNA]</scope>
    <source>
        <strain evidence="2">cv. Punajuju</strain>
    </source>
</reference>
<organism evidence="1 2">
    <name type="scientific">Cichorium intybus</name>
    <name type="common">Chicory</name>
    <dbReference type="NCBI Taxonomy" id="13427"/>
    <lineage>
        <taxon>Eukaryota</taxon>
        <taxon>Viridiplantae</taxon>
        <taxon>Streptophyta</taxon>
        <taxon>Embryophyta</taxon>
        <taxon>Tracheophyta</taxon>
        <taxon>Spermatophyta</taxon>
        <taxon>Magnoliopsida</taxon>
        <taxon>eudicotyledons</taxon>
        <taxon>Gunneridae</taxon>
        <taxon>Pentapetalae</taxon>
        <taxon>asterids</taxon>
        <taxon>campanulids</taxon>
        <taxon>Asterales</taxon>
        <taxon>Asteraceae</taxon>
        <taxon>Cichorioideae</taxon>
        <taxon>Cichorieae</taxon>
        <taxon>Cichoriinae</taxon>
        <taxon>Cichorium</taxon>
    </lineage>
</organism>
<accession>A0ACB9F7X7</accession>
<keyword evidence="2" id="KW-1185">Reference proteome</keyword>
<comment type="caution">
    <text evidence="1">The sequence shown here is derived from an EMBL/GenBank/DDBJ whole genome shotgun (WGS) entry which is preliminary data.</text>
</comment>
<evidence type="ECO:0000313" key="2">
    <source>
        <dbReference type="Proteomes" id="UP001055811"/>
    </source>
</evidence>
<dbReference type="Proteomes" id="UP001055811">
    <property type="component" value="Linkage Group LG03"/>
</dbReference>